<dbReference type="FunCoup" id="A0A165W5U6">
    <property type="interactions" value="103"/>
</dbReference>
<gene>
    <name evidence="2" type="ORF">NEOLEDRAFT_1104797</name>
</gene>
<feature type="domain" description="RAVE complex protein Rav1 C-terminal" evidence="1">
    <location>
        <begin position="574"/>
        <end position="1218"/>
    </location>
</feature>
<dbReference type="PANTHER" id="PTHR13950:SF9">
    <property type="entry name" value="RABCONNECTIN-3A"/>
    <property type="match status" value="1"/>
</dbReference>
<dbReference type="GO" id="GO:0007035">
    <property type="term" value="P:vacuolar acidification"/>
    <property type="evidence" value="ECO:0007669"/>
    <property type="project" value="TreeGrafter"/>
</dbReference>
<evidence type="ECO:0000313" key="2">
    <source>
        <dbReference type="EMBL" id="KZT30705.1"/>
    </source>
</evidence>
<proteinExistence type="predicted"/>
<organism evidence="2 3">
    <name type="scientific">Neolentinus lepideus HHB14362 ss-1</name>
    <dbReference type="NCBI Taxonomy" id="1314782"/>
    <lineage>
        <taxon>Eukaryota</taxon>
        <taxon>Fungi</taxon>
        <taxon>Dikarya</taxon>
        <taxon>Basidiomycota</taxon>
        <taxon>Agaricomycotina</taxon>
        <taxon>Agaricomycetes</taxon>
        <taxon>Gloeophyllales</taxon>
        <taxon>Gloeophyllaceae</taxon>
        <taxon>Neolentinus</taxon>
    </lineage>
</organism>
<dbReference type="InParanoid" id="A0A165W5U6"/>
<dbReference type="EMBL" id="KV425551">
    <property type="protein sequence ID" value="KZT30705.1"/>
    <property type="molecule type" value="Genomic_DNA"/>
</dbReference>
<dbReference type="Gene3D" id="2.130.10.10">
    <property type="entry name" value="YVTN repeat-like/Quinoprotein amine dehydrogenase"/>
    <property type="match status" value="1"/>
</dbReference>
<dbReference type="InterPro" id="IPR022033">
    <property type="entry name" value="Rav1p_C"/>
</dbReference>
<evidence type="ECO:0000313" key="3">
    <source>
        <dbReference type="Proteomes" id="UP000076761"/>
    </source>
</evidence>
<evidence type="ECO:0000259" key="1">
    <source>
        <dbReference type="Pfam" id="PF12234"/>
    </source>
</evidence>
<dbReference type="InterPro" id="IPR052208">
    <property type="entry name" value="DmX-like/RAVE_component"/>
</dbReference>
<sequence>MLDLLQAYTGCPETGIQHLILPLMTLLLYPLGDTVILLDARTLRLVRALAFWEAFPRTLHLKESVKCISVDGSMKLVIAAMGSRIAAWSMSGVQSGVWRVHSTLLLPEGEEVTALDCKSGLLAIGSLSHLSVYTLILENDLPTWSHKWEILFSTPARVRFSPSLMYFATTSLYDNTVRIYLTTSGRQTQGIPHPRAVADIRWRDAPQASNRDDLVLYTITVDSVLRIFLPVIDAPQHLQLHATIDLFSSIGFSLVSRSDLNFTSSSIFWLDREVINTALANILTKAGKNEDGRLRRLRDIKDEGWDLFLRVLGDGSIVVSGVANIDRRPPTLLKQFTLLHFSHGFLPRTTSHFYVVPQPGQNTLTLVTAPPLTTYDLSLPEFFEAKADGLKCTHTGPEPLEGETSRVVRFIRTPEGKGVAVLREDVGQMFSVGGRGSPIVKRAAWRAADHVVVLPYGRLYATYSAAEQVLTLHSKPLAKLALPPVSSLFIIPSESDQSSIVAIATDSSVCHIHVSHSPSPSLIMHSHSSLPLPSPPSMIIPVDPMAWSGPFASAGKTDHDVLLSISQAGELAFWIFEERKEVSMGWKCTGKVRTGRTGIRMARCSSAKKSVLVVPGSEGEELTIWDSKESEFASGLEYRKILRAAEPVNDLDWTSTPDSQSVLAVGFSHSVEILCQQRMSYFDEGPRWDLCWKIDLSDTIPHGIADSIWLANGSLLVGAGHHMLLYGQPRYGEGQEDASESLFEYVARLNGPLAEYHPQMLLQCLLWGKLELVKDIIVNLAKFLKQEREGARPNFHDYKGLPLEAFLQDDIAEHTKKTPYSSLFDMPDETDEPRESDFNQDLVRRLVEDLETDPPPHFTPNEQAHLSVMIQTTLEVEEQRRALDGNALRYLAMMRSFHILNQRASAPSSPQSNGTVPRQLGSRQRLRYRDMIWAFHSESQDLMLSASMTACNGRMTWNEARALGVFIWLTSADTMKTHMEVIARNQYLAGDNRDPSACSLFYFALGKVKLVHGLWRTAAWHPEQALTLRFLSNDFSQPRWRTAALKNGYALLAKQRFEYAAAFFLLAGSLKDAVNVCVRQLSDFQLAIALARVVEQGDNGPVLRDILENTVIPLAFKDGNRWLGSWAFWLLHRRDLAVRILVTPLADLASYFNKQITDVGEPHYDDPSLALLFSQLKLKTLQTAKGTSEISGQTEFNFVLQIARVFCRLGCHVLALDLLRTWSFARPSTAVHENMRGVQVHPPSPTTSRLSLFPLEPALRRTSSIMIDMDIPSGAPTRSGSPERRYSNAISEELEEEPDLLARKAGLGSLMKSAKKDVKVPEFDMNAFF</sequence>
<dbReference type="OrthoDB" id="342131at2759"/>
<name>A0A165W5U6_9AGAM</name>
<dbReference type="Pfam" id="PF12234">
    <property type="entry name" value="Rav1p_C"/>
    <property type="match status" value="1"/>
</dbReference>
<dbReference type="STRING" id="1314782.A0A165W5U6"/>
<dbReference type="PANTHER" id="PTHR13950">
    <property type="entry name" value="RABCONNECTIN-RELATED"/>
    <property type="match status" value="1"/>
</dbReference>
<reference evidence="2 3" key="1">
    <citation type="journal article" date="2016" name="Mol. Biol. Evol.">
        <title>Comparative Genomics of Early-Diverging Mushroom-Forming Fungi Provides Insights into the Origins of Lignocellulose Decay Capabilities.</title>
        <authorList>
            <person name="Nagy L.G."/>
            <person name="Riley R."/>
            <person name="Tritt A."/>
            <person name="Adam C."/>
            <person name="Daum C."/>
            <person name="Floudas D."/>
            <person name="Sun H."/>
            <person name="Yadav J.S."/>
            <person name="Pangilinan J."/>
            <person name="Larsson K.H."/>
            <person name="Matsuura K."/>
            <person name="Barry K."/>
            <person name="Labutti K."/>
            <person name="Kuo R."/>
            <person name="Ohm R.A."/>
            <person name="Bhattacharya S.S."/>
            <person name="Shirouzu T."/>
            <person name="Yoshinaga Y."/>
            <person name="Martin F.M."/>
            <person name="Grigoriev I.V."/>
            <person name="Hibbett D.S."/>
        </authorList>
    </citation>
    <scope>NUCLEOTIDE SEQUENCE [LARGE SCALE GENOMIC DNA]</scope>
    <source>
        <strain evidence="2 3">HHB14362 ss-1</strain>
    </source>
</reference>
<accession>A0A165W5U6</accession>
<dbReference type="InterPro" id="IPR036322">
    <property type="entry name" value="WD40_repeat_dom_sf"/>
</dbReference>
<keyword evidence="3" id="KW-1185">Reference proteome</keyword>
<dbReference type="InterPro" id="IPR015943">
    <property type="entry name" value="WD40/YVTN_repeat-like_dom_sf"/>
</dbReference>
<dbReference type="SUPFAM" id="SSF50978">
    <property type="entry name" value="WD40 repeat-like"/>
    <property type="match status" value="1"/>
</dbReference>
<dbReference type="GO" id="GO:0043291">
    <property type="term" value="C:RAVE complex"/>
    <property type="evidence" value="ECO:0007669"/>
    <property type="project" value="TreeGrafter"/>
</dbReference>
<dbReference type="Proteomes" id="UP000076761">
    <property type="component" value="Unassembled WGS sequence"/>
</dbReference>
<protein>
    <recommendedName>
        <fullName evidence="1">RAVE complex protein Rav1 C-terminal domain-containing protein</fullName>
    </recommendedName>
</protein>